<feature type="chain" id="PRO_5030970360" evidence="1">
    <location>
        <begin position="24"/>
        <end position="115"/>
    </location>
</feature>
<feature type="signal peptide" evidence="1">
    <location>
        <begin position="1"/>
        <end position="23"/>
    </location>
</feature>
<organism evidence="2 3">
    <name type="scientific">Rugamonas brunnea</name>
    <dbReference type="NCBI Taxonomy" id="2758569"/>
    <lineage>
        <taxon>Bacteria</taxon>
        <taxon>Pseudomonadati</taxon>
        <taxon>Pseudomonadota</taxon>
        <taxon>Betaproteobacteria</taxon>
        <taxon>Burkholderiales</taxon>
        <taxon>Oxalobacteraceae</taxon>
        <taxon>Telluria group</taxon>
        <taxon>Rugamonas</taxon>
    </lineage>
</organism>
<dbReference type="Proteomes" id="UP000534388">
    <property type="component" value="Unassembled WGS sequence"/>
</dbReference>
<evidence type="ECO:0000256" key="1">
    <source>
        <dbReference type="SAM" id="SignalP"/>
    </source>
</evidence>
<evidence type="ECO:0000313" key="3">
    <source>
        <dbReference type="Proteomes" id="UP000534388"/>
    </source>
</evidence>
<proteinExistence type="predicted"/>
<sequence length="115" mass="12332">MWIKRSVAALLAAVMALPLLAGARPFPADIKRGRMTPGYYPDLTMDGQPRKLSPSSRIFNQDNMIEMPASLRGSGILVYYTEDANGDIKDVWILTDEEAAQGLPAKAAKGAAPAG</sequence>
<accession>A0A7W2IEP9</accession>
<name>A0A7W2IEP9_9BURK</name>
<reference evidence="2 3" key="1">
    <citation type="submission" date="2020-07" db="EMBL/GenBank/DDBJ databases">
        <title>Novel species isolated from subtropical streams in China.</title>
        <authorList>
            <person name="Lu H."/>
        </authorList>
    </citation>
    <scope>NUCLEOTIDE SEQUENCE [LARGE SCALE GENOMIC DNA]</scope>
    <source>
        <strain evidence="2 3">LX20W</strain>
    </source>
</reference>
<dbReference type="AlphaFoldDB" id="A0A7W2IEP9"/>
<keyword evidence="3" id="KW-1185">Reference proteome</keyword>
<keyword evidence="1" id="KW-0732">Signal</keyword>
<evidence type="ECO:0000313" key="2">
    <source>
        <dbReference type="EMBL" id="MBA5640302.1"/>
    </source>
</evidence>
<gene>
    <name evidence="2" type="ORF">H3H37_24870</name>
</gene>
<dbReference type="EMBL" id="JACEZT010000031">
    <property type="protein sequence ID" value="MBA5640302.1"/>
    <property type="molecule type" value="Genomic_DNA"/>
</dbReference>
<comment type="caution">
    <text evidence="2">The sequence shown here is derived from an EMBL/GenBank/DDBJ whole genome shotgun (WGS) entry which is preliminary data.</text>
</comment>
<protein>
    <submittedName>
        <fullName evidence="2">Uncharacterized protein</fullName>
    </submittedName>
</protein>
<dbReference type="RefSeq" id="WP_182167596.1">
    <property type="nucleotide sequence ID" value="NZ_JACEZT010000031.1"/>
</dbReference>